<accession>A0A9X1C4M9</accession>
<protein>
    <recommendedName>
        <fullName evidence="4">Chromosome segregation protein SMC</fullName>
    </recommendedName>
</protein>
<dbReference type="InterPro" id="IPR027417">
    <property type="entry name" value="P-loop_NTPase"/>
</dbReference>
<dbReference type="PANTHER" id="PTHR32182">
    <property type="entry name" value="DNA REPLICATION AND REPAIR PROTEIN RECF"/>
    <property type="match status" value="1"/>
</dbReference>
<dbReference type="Proteomes" id="UP001154860">
    <property type="component" value="Unassembled WGS sequence"/>
</dbReference>
<reference evidence="2 3" key="2">
    <citation type="journal article" date="2023" name="Plant Pathol.">
        <title>Dismantling and reorganizing Pseudomonas marginalis sensu#lato.</title>
        <authorList>
            <person name="Sawada H."/>
            <person name="Fujikawa T."/>
            <person name="Satou M."/>
        </authorList>
    </citation>
    <scope>NUCLEOTIDE SEQUENCE [LARGE SCALE GENOMIC DNA]</scope>
    <source>
        <strain evidence="2 3">MAFF 301381</strain>
    </source>
</reference>
<feature type="coiled-coil region" evidence="1">
    <location>
        <begin position="305"/>
        <end position="339"/>
    </location>
</feature>
<keyword evidence="3" id="KW-1185">Reference proteome</keyword>
<dbReference type="SUPFAM" id="SSF52540">
    <property type="entry name" value="P-loop containing nucleoside triphosphate hydrolases"/>
    <property type="match status" value="1"/>
</dbReference>
<name>A0A9X1C4M9_9PSED</name>
<evidence type="ECO:0008006" key="4">
    <source>
        <dbReference type="Google" id="ProtNLM"/>
    </source>
</evidence>
<comment type="caution">
    <text evidence="2">The sequence shown here is derived from an EMBL/GenBank/DDBJ whole genome shotgun (WGS) entry which is preliminary data.</text>
</comment>
<dbReference type="AlphaFoldDB" id="A0A9X1C4M9"/>
<evidence type="ECO:0000256" key="1">
    <source>
        <dbReference type="SAM" id="Coils"/>
    </source>
</evidence>
<dbReference type="Pfam" id="PF13555">
    <property type="entry name" value="AAA_29"/>
    <property type="match status" value="1"/>
</dbReference>
<dbReference type="PANTHER" id="PTHR32182:SF0">
    <property type="entry name" value="DNA REPLICATION AND REPAIR PROTEIN RECF"/>
    <property type="match status" value="1"/>
</dbReference>
<organism evidence="2 3">
    <name type="scientific">Pseudomonas lactucae</name>
    <dbReference type="NCBI Taxonomy" id="2813360"/>
    <lineage>
        <taxon>Bacteria</taxon>
        <taxon>Pseudomonadati</taxon>
        <taxon>Pseudomonadota</taxon>
        <taxon>Gammaproteobacteria</taxon>
        <taxon>Pseudomonadales</taxon>
        <taxon>Pseudomonadaceae</taxon>
        <taxon>Pseudomonas</taxon>
    </lineage>
</organism>
<dbReference type="Pfam" id="PF13558">
    <property type="entry name" value="SbcC_Walker_B"/>
    <property type="match status" value="1"/>
</dbReference>
<reference evidence="2 3" key="1">
    <citation type="journal article" date="2021" name="Int. J. Syst. Evol. Microbiol.">
        <title>Pseudomonas lactucae sp. nov., a pathogen causing bacterial rot of lettuce in Japan.</title>
        <authorList>
            <person name="Sawada H."/>
            <person name="Fujikawa T."/>
            <person name="Satou M."/>
        </authorList>
    </citation>
    <scope>NUCLEOTIDE SEQUENCE [LARGE SCALE GENOMIC DNA]</scope>
    <source>
        <strain evidence="2 3">MAFF 301381</strain>
    </source>
</reference>
<dbReference type="GO" id="GO:0000731">
    <property type="term" value="P:DNA synthesis involved in DNA repair"/>
    <property type="evidence" value="ECO:0007669"/>
    <property type="project" value="TreeGrafter"/>
</dbReference>
<dbReference type="EMBL" id="JAFHKJ010000042">
    <property type="protein sequence ID" value="MBN2976399.1"/>
    <property type="molecule type" value="Genomic_DNA"/>
</dbReference>
<evidence type="ECO:0000313" key="3">
    <source>
        <dbReference type="Proteomes" id="UP001154860"/>
    </source>
</evidence>
<gene>
    <name evidence="2" type="ORF">JWR99_10655</name>
</gene>
<dbReference type="GO" id="GO:0006302">
    <property type="term" value="P:double-strand break repair"/>
    <property type="evidence" value="ECO:0007669"/>
    <property type="project" value="TreeGrafter"/>
</dbReference>
<evidence type="ECO:0000313" key="2">
    <source>
        <dbReference type="EMBL" id="MBN2976399.1"/>
    </source>
</evidence>
<dbReference type="RefSeq" id="WP_205490332.1">
    <property type="nucleotide sequence ID" value="NZ_JAFHKI010000067.1"/>
</dbReference>
<feature type="coiled-coil region" evidence="1">
    <location>
        <begin position="433"/>
        <end position="460"/>
    </location>
</feature>
<keyword evidence="1" id="KW-0175">Coiled coil</keyword>
<proteinExistence type="predicted"/>
<sequence>MKLLEHVVLVQFFLYGSEDLEMGLNTAFLGPNGTGKSAILDAIQVVMLAADGSRTHFNAAGEGKRRARTLREYCLGAYLPGMNEYARTSANTYVDLVFRDTETGIPFTAGVALSARIEDSQHEVEGLYILPGVALTPKHHQQTEGQRETVLPWRQFRHVAADLCRLEGHGTPVITRHKDEFVRQLLIDYLAGPGDKPNSKSLRSAFARSLKLSEEIHDLSDTLRQHLIEPMPTHVKAFRDRLDDVRKLRDLIKTLKERIGHATKTVNQYALVKRERSAEVNLKVLRHTYDLEKQGETLDAALSDAERLGDRIEFANMELGRAETQAINAQEERDLAIAELHSNPEYRNQEDLAGNLKRMESTRDNRQKELLLHFTSMMAAIASCASHFHDESDIKLLNHASLQSTALIEMLQAGTLPPAGSVQSVTRSLSLVYSLVHAALNQAEQELQLAKARHQDALTNLDRADRGLTELNDDTIRLIGVLKNAGIEAAPVCDLVSIVDPEWQPAIESWLGRHVEALLIAPDQELQAIKIYRSGIASGIYGVKLALPSRMRTWIPADNQLYAAQLVQGENVDAVRYLQGELGRTTLVETNEQLRAGIKVISKEGMASAGGGIERRRLRGTHELRIGRNDAYARRQRSTRYVQDTAEQLRQTNETVNHLASPHKKLARFSDAADVQVLIESLLHELSRAMNETTIHRAAFENTLTDTLIALTHKKEIAITRQADADRAVLQCVGNLAGLRTNLIICQKQIQELEASLEFKQLAERESRQHPLYSADEVERLRTRLDGKYGDSWSIKFGELDQALKNAIESAANAHRDAWVLFTSYANNYHLQNHDVTNENWIAAFEFIFKERQRLEELELVEQEQKAEQAYEAAVKVFRTDVAQTLLSGFDQLDEQIKTLTAVLGAAPPFTNDERYEFKYKVVEEHKDLYDFLERVRAHGGSDDDLFGGPGETPEAFRMLVDDDISSTLLDDTSPLNDHRRFFSYDVEVFQHGASVGMLSNRFGKASGGEHRTPLYLIFGAALAAAYGRSKGSTSGGGIMLLDEAFDKMDPQNIRAAVRYLNGLGLQLIMAGPETDQAKLSSFLNVYYDMSRFGTRDVNLSKNVVFDKARELLHSDNFYAHPDLLQQEINRLDGADEPR</sequence>
<dbReference type="Gene3D" id="3.40.50.300">
    <property type="entry name" value="P-loop containing nucleotide triphosphate hydrolases"/>
    <property type="match status" value="1"/>
</dbReference>